<evidence type="ECO:0000313" key="2">
    <source>
        <dbReference type="Proteomes" id="UP000674425"/>
    </source>
</evidence>
<keyword evidence="2" id="KW-1185">Reference proteome</keyword>
<dbReference type="Proteomes" id="UP000674425">
    <property type="component" value="Unassembled WGS sequence"/>
</dbReference>
<dbReference type="RefSeq" id="WP_325168867.1">
    <property type="nucleotide sequence ID" value="NZ_JAAGEO010000017.1"/>
</dbReference>
<dbReference type="EMBL" id="CAJNAU010000016">
    <property type="protein sequence ID" value="CAE6740078.1"/>
    <property type="molecule type" value="Genomic_DNA"/>
</dbReference>
<protein>
    <submittedName>
        <fullName evidence="1">Uncharacterized protein</fullName>
    </submittedName>
</protein>
<evidence type="ECO:0000313" key="1">
    <source>
        <dbReference type="EMBL" id="CAE6740078.1"/>
    </source>
</evidence>
<accession>A0ABN7LAL5</accession>
<reference evidence="1 2" key="1">
    <citation type="submission" date="2021-02" db="EMBL/GenBank/DDBJ databases">
        <authorList>
            <person name="Vanwijnsberghe S."/>
        </authorList>
    </citation>
    <scope>NUCLEOTIDE SEQUENCE [LARGE SCALE GENOMIC DNA]</scope>
    <source>
        <strain evidence="1 2">R-69658</strain>
    </source>
</reference>
<sequence length="52" mass="5769">MLGAMGCANEVAEEIIGHIKPGIVGVYNLYTYDAEKRERLTKLAARLEELAF</sequence>
<name>A0ABN7LAL5_9BURK</name>
<comment type="caution">
    <text evidence="1">The sequence shown here is derived from an EMBL/GenBank/DDBJ whole genome shotgun (WGS) entry which is preliminary data.</text>
</comment>
<organism evidence="1 2">
    <name type="scientific">Paraburkholderia aspalathi</name>
    <dbReference type="NCBI Taxonomy" id="1324617"/>
    <lineage>
        <taxon>Bacteria</taxon>
        <taxon>Pseudomonadati</taxon>
        <taxon>Pseudomonadota</taxon>
        <taxon>Betaproteobacteria</taxon>
        <taxon>Burkholderiales</taxon>
        <taxon>Burkholderiaceae</taxon>
        <taxon>Paraburkholderia</taxon>
    </lineage>
</organism>
<proteinExistence type="predicted"/>
<gene>
    <name evidence="1" type="ORF">R69658_02215</name>
</gene>